<dbReference type="PANTHER" id="PTHR37984">
    <property type="entry name" value="PROTEIN CBG26694"/>
    <property type="match status" value="1"/>
</dbReference>
<dbReference type="FunFam" id="1.10.340.70:FF:000001">
    <property type="entry name" value="Retrovirus-related Pol polyprotein from transposon gypsy-like Protein"/>
    <property type="match status" value="1"/>
</dbReference>
<dbReference type="GO" id="GO:0003964">
    <property type="term" value="F:RNA-directed DNA polymerase activity"/>
    <property type="evidence" value="ECO:0007669"/>
    <property type="project" value="UniProtKB-EC"/>
</dbReference>
<protein>
    <recommendedName>
        <fullName evidence="1">RNA-directed DNA polymerase</fullName>
        <ecNumber evidence="1">2.7.7.49</ecNumber>
    </recommendedName>
</protein>
<keyword evidence="5" id="KW-1185">Reference proteome</keyword>
<dbReference type="PaxDb" id="6945-B7PSZ4"/>
<feature type="non-terminal residue" evidence="3">
    <location>
        <position position="102"/>
    </location>
</feature>
<dbReference type="AlphaFoldDB" id="B7PSZ4"/>
<dbReference type="EMBL" id="DS781893">
    <property type="protein sequence ID" value="EEC09716.1"/>
    <property type="molecule type" value="Genomic_DNA"/>
</dbReference>
<name>B7PSZ4_IXOSC</name>
<dbReference type="EMBL" id="ABJB011091656">
    <property type="status" value="NOT_ANNOTATED_CDS"/>
    <property type="molecule type" value="Genomic_DNA"/>
</dbReference>
<dbReference type="Gene3D" id="1.10.340.70">
    <property type="match status" value="1"/>
</dbReference>
<evidence type="ECO:0000313" key="5">
    <source>
        <dbReference type="Proteomes" id="UP000001555"/>
    </source>
</evidence>
<dbReference type="EC" id="2.7.7.49" evidence="1"/>
<feature type="non-terminal residue" evidence="3">
    <location>
        <position position="1"/>
    </location>
</feature>
<dbReference type="EnsemblMetazoa" id="ISCW007378-RA">
    <property type="protein sequence ID" value="ISCW007378-PA"/>
    <property type="gene ID" value="ISCW007378"/>
</dbReference>
<reference evidence="3 5" key="1">
    <citation type="submission" date="2008-03" db="EMBL/GenBank/DDBJ databases">
        <title>Annotation of Ixodes scapularis.</title>
        <authorList>
            <consortium name="Ixodes scapularis Genome Project Consortium"/>
            <person name="Caler E."/>
            <person name="Hannick L.I."/>
            <person name="Bidwell S."/>
            <person name="Joardar V."/>
            <person name="Thiagarajan M."/>
            <person name="Amedeo P."/>
            <person name="Galinsky K.J."/>
            <person name="Schobel S."/>
            <person name="Inman J."/>
            <person name="Hostetler J."/>
            <person name="Miller J."/>
            <person name="Hammond M."/>
            <person name="Megy K."/>
            <person name="Lawson D."/>
            <person name="Kodira C."/>
            <person name="Sutton G."/>
            <person name="Meyer J."/>
            <person name="Hill C.A."/>
            <person name="Birren B."/>
            <person name="Nene V."/>
            <person name="Collins F."/>
            <person name="Alarcon-Chaidez F."/>
            <person name="Wikel S."/>
            <person name="Strausberg R."/>
        </authorList>
    </citation>
    <scope>NUCLEOTIDE SEQUENCE [LARGE SCALE GENOMIC DNA]</scope>
    <source>
        <strain evidence="5">Wikel</strain>
        <strain evidence="3">Wikel colony</strain>
    </source>
</reference>
<sequence length="102" mass="11935">FLPDGARYLLVIPKQLRGTVLAIFHYHPRAGHLGAFKTYARLWTRYFWPGIYRTTERYGQSCVPCQHRKTWRHASGGQFMPLPFSEMPFHRVGIDLYGVLPK</sequence>
<reference evidence="4" key="2">
    <citation type="submission" date="2020-05" db="UniProtKB">
        <authorList>
            <consortium name="EnsemblMetazoa"/>
        </authorList>
    </citation>
    <scope>IDENTIFICATION</scope>
    <source>
        <strain evidence="4">wikel</strain>
    </source>
</reference>
<dbReference type="InterPro" id="IPR050951">
    <property type="entry name" value="Retrovirus_Pol_polyprotein"/>
</dbReference>
<evidence type="ECO:0000256" key="1">
    <source>
        <dbReference type="ARBA" id="ARBA00012493"/>
    </source>
</evidence>
<dbReference type="VEuPathDB" id="VectorBase:ISCI007378"/>
<organism>
    <name type="scientific">Ixodes scapularis</name>
    <name type="common">Black-legged tick</name>
    <name type="synonym">Deer tick</name>
    <dbReference type="NCBI Taxonomy" id="6945"/>
    <lineage>
        <taxon>Eukaryota</taxon>
        <taxon>Metazoa</taxon>
        <taxon>Ecdysozoa</taxon>
        <taxon>Arthropoda</taxon>
        <taxon>Chelicerata</taxon>
        <taxon>Arachnida</taxon>
        <taxon>Acari</taxon>
        <taxon>Parasitiformes</taxon>
        <taxon>Ixodida</taxon>
        <taxon>Ixodoidea</taxon>
        <taxon>Ixodidae</taxon>
        <taxon>Ixodinae</taxon>
        <taxon>Ixodes</taxon>
    </lineage>
</organism>
<evidence type="ECO:0000313" key="4">
    <source>
        <dbReference type="EnsemblMetazoa" id="ISCW007378-PA"/>
    </source>
</evidence>
<evidence type="ECO:0000259" key="2">
    <source>
        <dbReference type="Pfam" id="PF17921"/>
    </source>
</evidence>
<dbReference type="InterPro" id="IPR041588">
    <property type="entry name" value="Integrase_H2C2"/>
</dbReference>
<dbReference type="Proteomes" id="UP000001555">
    <property type="component" value="Unassembled WGS sequence"/>
</dbReference>
<gene>
    <name evidence="3" type="ORF">IscW_ISCW007378</name>
</gene>
<dbReference type="STRING" id="6945.B7PSZ4"/>
<feature type="domain" description="Integrase zinc-binding" evidence="2">
    <location>
        <begin position="12"/>
        <end position="70"/>
    </location>
</feature>
<dbReference type="HOGENOM" id="CLU_000384_29_5_1"/>
<dbReference type="Pfam" id="PF17921">
    <property type="entry name" value="Integrase_H2C2"/>
    <property type="match status" value="1"/>
</dbReference>
<evidence type="ECO:0000313" key="3">
    <source>
        <dbReference type="EMBL" id="EEC09716.1"/>
    </source>
</evidence>
<dbReference type="VEuPathDB" id="VectorBase:ISCW007378"/>
<accession>B7PSZ4</accession>
<proteinExistence type="predicted"/>
<dbReference type="PANTHER" id="PTHR37984:SF15">
    <property type="entry name" value="INTEGRASE CATALYTIC DOMAIN-CONTAINING PROTEIN"/>
    <property type="match status" value="1"/>
</dbReference>